<reference evidence="4 5" key="1">
    <citation type="journal article" date="2012" name="J. Bacteriol.">
        <title>Draft Genome Sequence of the Soil Bacterium Burkholderia terrae Strain BS001, Which Interacts with Fungal Surface Structures.</title>
        <authorList>
            <person name="Nazir R."/>
            <person name="Hansen M.A."/>
            <person name="Sorensen S."/>
            <person name="van Elsas J.D."/>
        </authorList>
    </citation>
    <scope>NUCLEOTIDE SEQUENCE [LARGE SCALE GENOMIC DNA]</scope>
    <source>
        <strain evidence="4 5">BS001</strain>
    </source>
</reference>
<dbReference type="RefSeq" id="WP_007590066.1">
    <property type="nucleotide sequence ID" value="NZ_AKAU01000215.1"/>
</dbReference>
<accession>A0ABN0FB98</accession>
<evidence type="ECO:0000256" key="2">
    <source>
        <dbReference type="PROSITE-ProRule" id="PRU00169"/>
    </source>
</evidence>
<evidence type="ECO:0000259" key="3">
    <source>
        <dbReference type="PROSITE" id="PS50110"/>
    </source>
</evidence>
<dbReference type="SUPFAM" id="SSF52172">
    <property type="entry name" value="CheY-like"/>
    <property type="match status" value="1"/>
</dbReference>
<dbReference type="Pfam" id="PF00072">
    <property type="entry name" value="Response_reg"/>
    <property type="match status" value="1"/>
</dbReference>
<feature type="domain" description="Response regulatory" evidence="3">
    <location>
        <begin position="1"/>
        <end position="80"/>
    </location>
</feature>
<dbReference type="InterPro" id="IPR001789">
    <property type="entry name" value="Sig_transdc_resp-reg_receiver"/>
</dbReference>
<proteinExistence type="predicted"/>
<gene>
    <name evidence="4" type="ORF">WQE_36662</name>
</gene>
<dbReference type="InterPro" id="IPR011006">
    <property type="entry name" value="CheY-like_superfamily"/>
</dbReference>
<protein>
    <submittedName>
        <fullName evidence="4">Response regulator receiver protein</fullName>
    </submittedName>
</protein>
<keyword evidence="5" id="KW-1185">Reference proteome</keyword>
<feature type="modified residue" description="4-aspartylphosphate" evidence="2">
    <location>
        <position position="17"/>
    </location>
</feature>
<dbReference type="Gene3D" id="3.40.50.2300">
    <property type="match status" value="1"/>
</dbReference>
<dbReference type="PANTHER" id="PTHR44591:SF3">
    <property type="entry name" value="RESPONSE REGULATORY DOMAIN-CONTAINING PROTEIN"/>
    <property type="match status" value="1"/>
</dbReference>
<comment type="caution">
    <text evidence="4">The sequence shown here is derived from an EMBL/GenBank/DDBJ whole genome shotgun (WGS) entry which is preliminary data.</text>
</comment>
<dbReference type="InterPro" id="IPR050595">
    <property type="entry name" value="Bact_response_regulator"/>
</dbReference>
<keyword evidence="1 2" id="KW-0597">Phosphoprotein</keyword>
<sequence length="85" mass="9292">MATAITVLQRPNLIVTDWMMPRVDGIAFCRRLKADPVTDGIPVVMLSAAEPPILGEPLWSTLLRKPVSIVRLLEVISCLLGEPDA</sequence>
<dbReference type="PROSITE" id="PS50110">
    <property type="entry name" value="RESPONSE_REGULATORY"/>
    <property type="match status" value="1"/>
</dbReference>
<evidence type="ECO:0000256" key="1">
    <source>
        <dbReference type="ARBA" id="ARBA00022553"/>
    </source>
</evidence>
<dbReference type="PANTHER" id="PTHR44591">
    <property type="entry name" value="STRESS RESPONSE REGULATOR PROTEIN 1"/>
    <property type="match status" value="1"/>
</dbReference>
<dbReference type="Proteomes" id="UP000004980">
    <property type="component" value="Unassembled WGS sequence"/>
</dbReference>
<organism evidence="4 5">
    <name type="scientific">Paraburkholderia hospita</name>
    <dbReference type="NCBI Taxonomy" id="169430"/>
    <lineage>
        <taxon>Bacteria</taxon>
        <taxon>Pseudomonadati</taxon>
        <taxon>Pseudomonadota</taxon>
        <taxon>Betaproteobacteria</taxon>
        <taxon>Burkholderiales</taxon>
        <taxon>Burkholderiaceae</taxon>
        <taxon>Paraburkholderia</taxon>
    </lineage>
</organism>
<evidence type="ECO:0000313" key="4">
    <source>
        <dbReference type="EMBL" id="EIM95960.1"/>
    </source>
</evidence>
<dbReference type="EMBL" id="AKAU01000215">
    <property type="protein sequence ID" value="EIM95960.1"/>
    <property type="molecule type" value="Genomic_DNA"/>
</dbReference>
<evidence type="ECO:0000313" key="5">
    <source>
        <dbReference type="Proteomes" id="UP000004980"/>
    </source>
</evidence>
<name>A0ABN0FB98_9BURK</name>